<dbReference type="eggNOG" id="COG5512">
    <property type="taxonomic scope" value="Bacteria"/>
</dbReference>
<accession>F0JE88</accession>
<dbReference type="Proteomes" id="UP000007845">
    <property type="component" value="Chromosome"/>
</dbReference>
<organism evidence="2 3">
    <name type="scientific">Pseudodesulfovibrio mercurii</name>
    <dbReference type="NCBI Taxonomy" id="641491"/>
    <lineage>
        <taxon>Bacteria</taxon>
        <taxon>Pseudomonadati</taxon>
        <taxon>Thermodesulfobacteriota</taxon>
        <taxon>Desulfovibrionia</taxon>
        <taxon>Desulfovibrionales</taxon>
        <taxon>Desulfovibrionaceae</taxon>
    </lineage>
</organism>
<evidence type="ECO:0000256" key="1">
    <source>
        <dbReference type="SAM" id="MobiDB-lite"/>
    </source>
</evidence>
<feature type="region of interest" description="Disordered" evidence="1">
    <location>
        <begin position="1"/>
        <end position="20"/>
    </location>
</feature>
<evidence type="ECO:0000313" key="2">
    <source>
        <dbReference type="EMBL" id="EGB14697.1"/>
    </source>
</evidence>
<gene>
    <name evidence="2" type="ORF">DND132_1489</name>
</gene>
<dbReference type="STRING" id="641491.DND132_1489"/>
<sequence length="163" mass="18312">MTMAYRRTTDRPKRRNKAQSVGDALPGLLDGLDRAGGRRLVMLWRAWDELLGDMAAMARPVGHRGGRLVLAAGDPIVMQEAQYLGPMILKKVNEFLGQEVFDKVVFELLNGRVPLDGVIRPEAPKPPRKLKKPEKLGSLNEQLDPDSPVGRCYRAYQRMFDDS</sequence>
<dbReference type="PANTHER" id="PTHR36456">
    <property type="entry name" value="UPF0232 PROTEIN SCO3875"/>
    <property type="match status" value="1"/>
</dbReference>
<reference evidence="2 3" key="1">
    <citation type="journal article" date="2011" name="J. Bacteriol.">
        <title>Genome sequence of the mercury-methylating strain Desulfovibrio desulfuricans ND132.</title>
        <authorList>
            <person name="Brown S.D."/>
            <person name="Gilmour C.C."/>
            <person name="Kucken A.M."/>
            <person name="Wall J.D."/>
            <person name="Elias D.A."/>
            <person name="Brandt C.C."/>
            <person name="Podar M."/>
            <person name="Chertkov O."/>
            <person name="Held B."/>
            <person name="Bruce D.C."/>
            <person name="Detter J.C."/>
            <person name="Tapia R."/>
            <person name="Han C.S."/>
            <person name="Goodwin L.A."/>
            <person name="Cheng J.F."/>
            <person name="Pitluck S."/>
            <person name="Woyke T."/>
            <person name="Mikhailova N."/>
            <person name="Ivanova N.N."/>
            <person name="Han J."/>
            <person name="Lucas S."/>
            <person name="Lapidus A.L."/>
            <person name="Land M.L."/>
            <person name="Hauser L.J."/>
            <person name="Palumbo A.V."/>
        </authorList>
    </citation>
    <scope>NUCLEOTIDE SEQUENCE [LARGE SCALE GENOMIC DNA]</scope>
    <source>
        <strain evidence="2 3">ND132</strain>
    </source>
</reference>
<dbReference type="PANTHER" id="PTHR36456:SF1">
    <property type="entry name" value="UPF0232 PROTEIN SCO3875"/>
    <property type="match status" value="1"/>
</dbReference>
<protein>
    <recommendedName>
        <fullName evidence="4">DUF721 domain-containing protein</fullName>
    </recommendedName>
</protein>
<feature type="region of interest" description="Disordered" evidence="1">
    <location>
        <begin position="120"/>
        <end position="149"/>
    </location>
</feature>
<dbReference type="AlphaFoldDB" id="F0JE88"/>
<dbReference type="KEGG" id="ddn:DND132_1489"/>
<dbReference type="Pfam" id="PF05258">
    <property type="entry name" value="DciA"/>
    <property type="match status" value="1"/>
</dbReference>
<evidence type="ECO:0000313" key="3">
    <source>
        <dbReference type="Proteomes" id="UP000007845"/>
    </source>
</evidence>
<dbReference type="InterPro" id="IPR007922">
    <property type="entry name" value="DciA-like"/>
</dbReference>
<dbReference type="HOGENOM" id="CLU_125373_0_0_7"/>
<proteinExistence type="predicted"/>
<keyword evidence="3" id="KW-1185">Reference proteome</keyword>
<name>F0JE88_9BACT</name>
<dbReference type="EMBL" id="CP003220">
    <property type="protein sequence ID" value="EGB14697.1"/>
    <property type="molecule type" value="Genomic_DNA"/>
</dbReference>
<evidence type="ECO:0008006" key="4">
    <source>
        <dbReference type="Google" id="ProtNLM"/>
    </source>
</evidence>